<dbReference type="PANTHER" id="PTHR30543:SF21">
    <property type="entry name" value="NAD(P)H-DEPENDENT FMN REDUCTASE LOT6"/>
    <property type="match status" value="1"/>
</dbReference>
<evidence type="ECO:0000313" key="3">
    <source>
        <dbReference type="Proteomes" id="UP000236454"/>
    </source>
</evidence>
<dbReference type="STRING" id="477690.SAMN05216474_2293"/>
<dbReference type="GO" id="GO:0005829">
    <property type="term" value="C:cytosol"/>
    <property type="evidence" value="ECO:0007669"/>
    <property type="project" value="TreeGrafter"/>
</dbReference>
<dbReference type="SUPFAM" id="SSF52218">
    <property type="entry name" value="Flavoproteins"/>
    <property type="match status" value="1"/>
</dbReference>
<dbReference type="InterPro" id="IPR050712">
    <property type="entry name" value="NAD(P)H-dep_reductase"/>
</dbReference>
<dbReference type="OrthoDB" id="5767802at2"/>
<keyword evidence="3" id="KW-1185">Reference proteome</keyword>
<dbReference type="InterPro" id="IPR029039">
    <property type="entry name" value="Flavoprotein-like_sf"/>
</dbReference>
<sequence length="180" mass="20151">MKILAFAGSNSKNSINKALVTHVSTYFKGCDIRYLDINEFKLPIYGIDEEKAHGIPNAAYDFINTLKRCDLILLSLAEHNGAYTAAFKNLLDWCSRIPNETVFQNKPMFLMATSPGGRGAKSVLEIGANRFPRNGARVLAALSLPKFKENFELGRGIIDSDLREEFEATAKEVYRQVKED</sequence>
<dbReference type="RefSeq" id="WP_090249708.1">
    <property type="nucleotide sequence ID" value="NZ_FPAS01000003.1"/>
</dbReference>
<dbReference type="EMBL" id="FPAS01000003">
    <property type="protein sequence ID" value="SFT76885.1"/>
    <property type="molecule type" value="Genomic_DNA"/>
</dbReference>
<accession>A0A1I7APR0</accession>
<feature type="domain" description="NADPH-dependent FMN reductase-like" evidence="1">
    <location>
        <begin position="1"/>
        <end position="125"/>
    </location>
</feature>
<organism evidence="2 3">
    <name type="scientific">Lishizhenia tianjinensis</name>
    <dbReference type="NCBI Taxonomy" id="477690"/>
    <lineage>
        <taxon>Bacteria</taxon>
        <taxon>Pseudomonadati</taxon>
        <taxon>Bacteroidota</taxon>
        <taxon>Flavobacteriia</taxon>
        <taxon>Flavobacteriales</taxon>
        <taxon>Crocinitomicaceae</taxon>
        <taxon>Lishizhenia</taxon>
    </lineage>
</organism>
<dbReference type="GO" id="GO:0016491">
    <property type="term" value="F:oxidoreductase activity"/>
    <property type="evidence" value="ECO:0007669"/>
    <property type="project" value="InterPro"/>
</dbReference>
<dbReference type="Pfam" id="PF03358">
    <property type="entry name" value="FMN_red"/>
    <property type="match status" value="1"/>
</dbReference>
<dbReference type="Proteomes" id="UP000236454">
    <property type="component" value="Unassembled WGS sequence"/>
</dbReference>
<evidence type="ECO:0000259" key="1">
    <source>
        <dbReference type="Pfam" id="PF03358"/>
    </source>
</evidence>
<name>A0A1I7APR0_9FLAO</name>
<dbReference type="InterPro" id="IPR005025">
    <property type="entry name" value="FMN_Rdtase-like_dom"/>
</dbReference>
<reference evidence="2 3" key="1">
    <citation type="submission" date="2016-10" db="EMBL/GenBank/DDBJ databases">
        <authorList>
            <person name="de Groot N.N."/>
        </authorList>
    </citation>
    <scope>NUCLEOTIDE SEQUENCE [LARGE SCALE GENOMIC DNA]</scope>
    <source>
        <strain evidence="2 3">CGMCC 1.7005</strain>
    </source>
</reference>
<proteinExistence type="predicted"/>
<dbReference type="Gene3D" id="3.40.50.360">
    <property type="match status" value="1"/>
</dbReference>
<dbReference type="GO" id="GO:0010181">
    <property type="term" value="F:FMN binding"/>
    <property type="evidence" value="ECO:0007669"/>
    <property type="project" value="TreeGrafter"/>
</dbReference>
<evidence type="ECO:0000313" key="2">
    <source>
        <dbReference type="EMBL" id="SFT76885.1"/>
    </source>
</evidence>
<protein>
    <submittedName>
        <fullName evidence="2">NAD(P)H-dependent FMN reductase</fullName>
    </submittedName>
</protein>
<gene>
    <name evidence="2" type="ORF">SAMN05216474_2293</name>
</gene>
<dbReference type="PANTHER" id="PTHR30543">
    <property type="entry name" value="CHROMATE REDUCTASE"/>
    <property type="match status" value="1"/>
</dbReference>
<dbReference type="AlphaFoldDB" id="A0A1I7APR0"/>